<comment type="similarity">
    <text evidence="1">Belongs to the avfA family.</text>
</comment>
<dbReference type="SUPFAM" id="SSF51735">
    <property type="entry name" value="NAD(P)-binding Rossmann-fold domains"/>
    <property type="match status" value="1"/>
</dbReference>
<gene>
    <name evidence="3" type="ORF">Hypma_000992</name>
</gene>
<proteinExistence type="inferred from homology"/>
<dbReference type="InterPro" id="IPR016040">
    <property type="entry name" value="NAD(P)-bd_dom"/>
</dbReference>
<dbReference type="InParanoid" id="A0A369J6C6"/>
<reference evidence="3" key="1">
    <citation type="submission" date="2018-04" db="EMBL/GenBank/DDBJ databases">
        <title>Whole genome sequencing of Hypsizygus marmoreus.</title>
        <authorList>
            <person name="Choi I.-G."/>
            <person name="Min B."/>
            <person name="Kim J.-G."/>
            <person name="Kim S."/>
            <person name="Oh Y.-L."/>
            <person name="Kong W.-S."/>
            <person name="Park H."/>
            <person name="Jeong J."/>
            <person name="Song E.-S."/>
        </authorList>
    </citation>
    <scope>NUCLEOTIDE SEQUENCE [LARGE SCALE GENOMIC DNA]</scope>
    <source>
        <strain evidence="3">51987-8</strain>
    </source>
</reference>
<dbReference type="EMBL" id="LUEZ02000110">
    <property type="protein sequence ID" value="RDB17498.1"/>
    <property type="molecule type" value="Genomic_DNA"/>
</dbReference>
<organism evidence="3 4">
    <name type="scientific">Hypsizygus marmoreus</name>
    <name type="common">White beech mushroom</name>
    <name type="synonym">Agaricus marmoreus</name>
    <dbReference type="NCBI Taxonomy" id="39966"/>
    <lineage>
        <taxon>Eukaryota</taxon>
        <taxon>Fungi</taxon>
        <taxon>Dikarya</taxon>
        <taxon>Basidiomycota</taxon>
        <taxon>Agaricomycotina</taxon>
        <taxon>Agaricomycetes</taxon>
        <taxon>Agaricomycetidae</taxon>
        <taxon>Agaricales</taxon>
        <taxon>Tricholomatineae</taxon>
        <taxon>Lyophyllaceae</taxon>
        <taxon>Hypsizygus</taxon>
    </lineage>
</organism>
<comment type="caution">
    <text evidence="3">The sequence shown here is derived from an EMBL/GenBank/DDBJ whole genome shotgun (WGS) entry which is preliminary data.</text>
</comment>
<evidence type="ECO:0000313" key="4">
    <source>
        <dbReference type="Proteomes" id="UP000076154"/>
    </source>
</evidence>
<dbReference type="InterPro" id="IPR036291">
    <property type="entry name" value="NAD(P)-bd_dom_sf"/>
</dbReference>
<dbReference type="InterPro" id="IPR051606">
    <property type="entry name" value="Polyketide_Oxido-like"/>
</dbReference>
<evidence type="ECO:0000256" key="1">
    <source>
        <dbReference type="ARBA" id="ARBA00038376"/>
    </source>
</evidence>
<dbReference type="GO" id="GO:0016646">
    <property type="term" value="F:oxidoreductase activity, acting on the CH-NH group of donors, NAD or NADP as acceptor"/>
    <property type="evidence" value="ECO:0007669"/>
    <property type="project" value="TreeGrafter"/>
</dbReference>
<dbReference type="Proteomes" id="UP000076154">
    <property type="component" value="Unassembled WGS sequence"/>
</dbReference>
<keyword evidence="4" id="KW-1185">Reference proteome</keyword>
<dbReference type="AlphaFoldDB" id="A0A369J6C6"/>
<dbReference type="OrthoDB" id="10254221at2759"/>
<evidence type="ECO:0000313" key="3">
    <source>
        <dbReference type="EMBL" id="RDB17498.1"/>
    </source>
</evidence>
<protein>
    <recommendedName>
        <fullName evidence="2">NAD(P)-binding domain-containing protein</fullName>
    </recommendedName>
</protein>
<dbReference type="PANTHER" id="PTHR43355:SF2">
    <property type="entry name" value="FLAVIN REDUCTASE (NADPH)"/>
    <property type="match status" value="1"/>
</dbReference>
<evidence type="ECO:0000259" key="2">
    <source>
        <dbReference type="Pfam" id="PF13460"/>
    </source>
</evidence>
<feature type="domain" description="NAD(P)-binding" evidence="2">
    <location>
        <begin position="7"/>
        <end position="205"/>
    </location>
</feature>
<dbReference type="STRING" id="39966.A0A369J6C6"/>
<dbReference type="PANTHER" id="PTHR43355">
    <property type="entry name" value="FLAVIN REDUCTASE (NADPH)"/>
    <property type="match status" value="1"/>
</dbReference>
<accession>A0A369J6C6</accession>
<name>A0A369J6C6_HYPMA</name>
<sequence>MKLLILGSTGPTGILLIRQALQDIPDVKIILYVRSPQKIPADLSSNPAITIITGQLTDTETFSKAFEGVDAVVSALGPVGYSHPSDTPIAAAFAETFEQMRKHGVRRLVALSTASIHDPLDKFSLSVSSLVFGVKVFMRGAYNDVVKTGENTKELGGDLDWTIVRVPILTNVDSTDVVAGYIGDGKTGVKLSRKGFAKFAIDELTKREWVQKMPYLSSP</sequence>
<dbReference type="Gene3D" id="3.40.50.720">
    <property type="entry name" value="NAD(P)-binding Rossmann-like Domain"/>
    <property type="match status" value="1"/>
</dbReference>
<dbReference type="Pfam" id="PF13460">
    <property type="entry name" value="NAD_binding_10"/>
    <property type="match status" value="1"/>
</dbReference>